<name>A0A3B0XLR4_9ZZZZ</name>
<protein>
    <submittedName>
        <fullName evidence="2">Uncharacterized protein</fullName>
    </submittedName>
</protein>
<feature type="region of interest" description="Disordered" evidence="1">
    <location>
        <begin position="66"/>
        <end position="86"/>
    </location>
</feature>
<evidence type="ECO:0000313" key="2">
    <source>
        <dbReference type="EMBL" id="VAW69258.1"/>
    </source>
</evidence>
<gene>
    <name evidence="2" type="ORF">MNBD_GAMMA10-2911</name>
</gene>
<dbReference type="AlphaFoldDB" id="A0A3B0XLR4"/>
<organism evidence="2">
    <name type="scientific">hydrothermal vent metagenome</name>
    <dbReference type="NCBI Taxonomy" id="652676"/>
    <lineage>
        <taxon>unclassified sequences</taxon>
        <taxon>metagenomes</taxon>
        <taxon>ecological metagenomes</taxon>
    </lineage>
</organism>
<dbReference type="EMBL" id="UOFJ01000408">
    <property type="protein sequence ID" value="VAW69258.1"/>
    <property type="molecule type" value="Genomic_DNA"/>
</dbReference>
<sequence>MNVKNKWVIDLSAGTATHENSMALLIDDGEIVNIETLPSSVKPKDIPGMMKEALLAYKNCIRESSINKPDINKPRRPLLTLKKKTG</sequence>
<proteinExistence type="predicted"/>
<reference evidence="2" key="1">
    <citation type="submission" date="2018-06" db="EMBL/GenBank/DDBJ databases">
        <authorList>
            <person name="Zhirakovskaya E."/>
        </authorList>
    </citation>
    <scope>NUCLEOTIDE SEQUENCE</scope>
</reference>
<accession>A0A3B0XLR4</accession>
<evidence type="ECO:0000256" key="1">
    <source>
        <dbReference type="SAM" id="MobiDB-lite"/>
    </source>
</evidence>